<dbReference type="GO" id="GO:0015833">
    <property type="term" value="P:peptide transport"/>
    <property type="evidence" value="ECO:0007669"/>
    <property type="project" value="UniProtKB-KW"/>
</dbReference>
<accession>A0A1V9X6F9</accession>
<sequence>MVEAWEQNRVTRGHGAAGRQWLDAAKIEFGGRFDNELVEDVKQLKFVAGVFALLIPYWVLYFQMQTSFQEQGLHMRLLPSSMLRPIDSKNEFTIPTAWLTLFNVVFVILFVPVFERCVYPLLERRQRSPSTSLRILVGLVCAAVAMLCAGGVEVHRLEMVRNNETIIQVIDSTDYIAADLWVFWQIPAYSFVGLSEILASISAVELAYSHAPISMQGIVMGLFYLSTGIGCFCGSLLLSIVSPYWLTGNSPNSSRLDNYFWLLASIQGVSTIVFYACIVRGSANRLLRNTYMSIQ</sequence>
<evidence type="ECO:0000256" key="6">
    <source>
        <dbReference type="ARBA" id="ARBA00023136"/>
    </source>
</evidence>
<keyword evidence="4" id="KW-0571">Peptide transport</keyword>
<comment type="caution">
    <text evidence="8">The sequence shown here is derived from an EMBL/GenBank/DDBJ whole genome shotgun (WGS) entry which is preliminary data.</text>
</comment>
<name>A0A1V9X6F9_9ACAR</name>
<dbReference type="GO" id="GO:0022857">
    <property type="term" value="F:transmembrane transporter activity"/>
    <property type="evidence" value="ECO:0007669"/>
    <property type="project" value="InterPro"/>
</dbReference>
<dbReference type="Pfam" id="PF00854">
    <property type="entry name" value="PTR2"/>
    <property type="match status" value="1"/>
</dbReference>
<comment type="subcellular location">
    <subcellularLocation>
        <location evidence="1">Membrane</location>
        <topology evidence="1">Multi-pass membrane protein</topology>
    </subcellularLocation>
</comment>
<proteinExistence type="inferred from homology"/>
<gene>
    <name evidence="8" type="ORF">BIW11_04462</name>
</gene>
<evidence type="ECO:0000313" key="9">
    <source>
        <dbReference type="Proteomes" id="UP000192247"/>
    </source>
</evidence>
<keyword evidence="4" id="KW-0813">Transport</keyword>
<dbReference type="Gene3D" id="1.20.1250.20">
    <property type="entry name" value="MFS general substrate transporter like domains"/>
    <property type="match status" value="1"/>
</dbReference>
<dbReference type="InterPro" id="IPR036259">
    <property type="entry name" value="MFS_trans_sf"/>
</dbReference>
<dbReference type="AlphaFoldDB" id="A0A1V9X6F9"/>
<evidence type="ECO:0000256" key="1">
    <source>
        <dbReference type="ARBA" id="ARBA00004141"/>
    </source>
</evidence>
<dbReference type="PANTHER" id="PTHR11654">
    <property type="entry name" value="OLIGOPEPTIDE TRANSPORTER-RELATED"/>
    <property type="match status" value="1"/>
</dbReference>
<protein>
    <submittedName>
        <fullName evidence="8">Solute carrier family 15 member 4-like</fullName>
    </submittedName>
</protein>
<keyword evidence="3 7" id="KW-0812">Transmembrane</keyword>
<dbReference type="OrthoDB" id="205993at2759"/>
<evidence type="ECO:0000313" key="8">
    <source>
        <dbReference type="EMBL" id="OQR68986.1"/>
    </source>
</evidence>
<keyword evidence="9" id="KW-1185">Reference proteome</keyword>
<dbReference type="InParanoid" id="A0A1V9X6F9"/>
<keyword evidence="6 7" id="KW-0472">Membrane</keyword>
<evidence type="ECO:0000256" key="7">
    <source>
        <dbReference type="SAM" id="Phobius"/>
    </source>
</evidence>
<feature type="transmembrane region" description="Helical" evidence="7">
    <location>
        <begin position="258"/>
        <end position="278"/>
    </location>
</feature>
<evidence type="ECO:0000256" key="5">
    <source>
        <dbReference type="ARBA" id="ARBA00022989"/>
    </source>
</evidence>
<dbReference type="EMBL" id="MNPL01022727">
    <property type="protein sequence ID" value="OQR68986.1"/>
    <property type="molecule type" value="Genomic_DNA"/>
</dbReference>
<feature type="transmembrane region" description="Helical" evidence="7">
    <location>
        <begin position="188"/>
        <end position="209"/>
    </location>
</feature>
<feature type="transmembrane region" description="Helical" evidence="7">
    <location>
        <begin position="135"/>
        <end position="152"/>
    </location>
</feature>
<evidence type="ECO:0000256" key="3">
    <source>
        <dbReference type="ARBA" id="ARBA00022692"/>
    </source>
</evidence>
<dbReference type="SUPFAM" id="SSF103473">
    <property type="entry name" value="MFS general substrate transporter"/>
    <property type="match status" value="1"/>
</dbReference>
<comment type="similarity">
    <text evidence="2">Belongs to the major facilitator superfamily. Proton-dependent oligopeptide transporter (POT/PTR) (TC 2.A.17) family.</text>
</comment>
<organism evidence="8 9">
    <name type="scientific">Tropilaelaps mercedesae</name>
    <dbReference type="NCBI Taxonomy" id="418985"/>
    <lineage>
        <taxon>Eukaryota</taxon>
        <taxon>Metazoa</taxon>
        <taxon>Ecdysozoa</taxon>
        <taxon>Arthropoda</taxon>
        <taxon>Chelicerata</taxon>
        <taxon>Arachnida</taxon>
        <taxon>Acari</taxon>
        <taxon>Parasitiformes</taxon>
        <taxon>Mesostigmata</taxon>
        <taxon>Gamasina</taxon>
        <taxon>Dermanyssoidea</taxon>
        <taxon>Laelapidae</taxon>
        <taxon>Tropilaelaps</taxon>
    </lineage>
</organism>
<keyword evidence="5 7" id="KW-1133">Transmembrane helix</keyword>
<feature type="transmembrane region" description="Helical" evidence="7">
    <location>
        <begin position="221"/>
        <end position="246"/>
    </location>
</feature>
<dbReference type="InterPro" id="IPR000109">
    <property type="entry name" value="POT_fam"/>
</dbReference>
<evidence type="ECO:0000256" key="4">
    <source>
        <dbReference type="ARBA" id="ARBA00022856"/>
    </source>
</evidence>
<dbReference type="GO" id="GO:0016020">
    <property type="term" value="C:membrane"/>
    <property type="evidence" value="ECO:0007669"/>
    <property type="project" value="UniProtKB-SubCell"/>
</dbReference>
<evidence type="ECO:0000256" key="2">
    <source>
        <dbReference type="ARBA" id="ARBA00005982"/>
    </source>
</evidence>
<keyword evidence="4" id="KW-0653">Protein transport</keyword>
<feature type="transmembrane region" description="Helical" evidence="7">
    <location>
        <begin position="46"/>
        <end position="64"/>
    </location>
</feature>
<dbReference type="Proteomes" id="UP000192247">
    <property type="component" value="Unassembled WGS sequence"/>
</dbReference>
<reference evidence="8 9" key="1">
    <citation type="journal article" date="2017" name="Gigascience">
        <title>Draft genome of the honey bee ectoparasitic mite, Tropilaelaps mercedesae, is shaped by the parasitic life history.</title>
        <authorList>
            <person name="Dong X."/>
            <person name="Armstrong S.D."/>
            <person name="Xia D."/>
            <person name="Makepeace B.L."/>
            <person name="Darby A.C."/>
            <person name="Kadowaki T."/>
        </authorList>
    </citation>
    <scope>NUCLEOTIDE SEQUENCE [LARGE SCALE GENOMIC DNA]</scope>
    <source>
        <strain evidence="8">Wuxi-XJTLU</strain>
    </source>
</reference>
<feature type="transmembrane region" description="Helical" evidence="7">
    <location>
        <begin position="92"/>
        <end position="114"/>
    </location>
</feature>